<gene>
    <name evidence="1" type="ORF">ACFY35_22140</name>
</gene>
<protein>
    <submittedName>
        <fullName evidence="1">SIR2 family protein</fullName>
    </submittedName>
</protein>
<dbReference type="Pfam" id="PF13289">
    <property type="entry name" value="SIR2_2"/>
    <property type="match status" value="1"/>
</dbReference>
<evidence type="ECO:0000313" key="2">
    <source>
        <dbReference type="Proteomes" id="UP001602245"/>
    </source>
</evidence>
<dbReference type="RefSeq" id="WP_020510032.1">
    <property type="nucleotide sequence ID" value="NZ_JBIAZU010000004.1"/>
</dbReference>
<reference evidence="1 2" key="1">
    <citation type="submission" date="2024-10" db="EMBL/GenBank/DDBJ databases">
        <title>The Natural Products Discovery Center: Release of the First 8490 Sequenced Strains for Exploring Actinobacteria Biosynthetic Diversity.</title>
        <authorList>
            <person name="Kalkreuter E."/>
            <person name="Kautsar S.A."/>
            <person name="Yang D."/>
            <person name="Bader C.D."/>
            <person name="Teijaro C.N."/>
            <person name="Fluegel L."/>
            <person name="Davis C.M."/>
            <person name="Simpson J.R."/>
            <person name="Lauterbach L."/>
            <person name="Steele A.D."/>
            <person name="Gui C."/>
            <person name="Meng S."/>
            <person name="Li G."/>
            <person name="Viehrig K."/>
            <person name="Ye F."/>
            <person name="Su P."/>
            <person name="Kiefer A.F."/>
            <person name="Nichols A."/>
            <person name="Cepeda A.J."/>
            <person name="Yan W."/>
            <person name="Fan B."/>
            <person name="Jiang Y."/>
            <person name="Adhikari A."/>
            <person name="Zheng C.-J."/>
            <person name="Schuster L."/>
            <person name="Cowan T.M."/>
            <person name="Smanski M.J."/>
            <person name="Chevrette M.G."/>
            <person name="De Carvalho L.P.S."/>
            <person name="Shen B."/>
        </authorList>
    </citation>
    <scope>NUCLEOTIDE SEQUENCE [LARGE SCALE GENOMIC DNA]</scope>
    <source>
        <strain evidence="1 2">NPDC000087</strain>
    </source>
</reference>
<dbReference type="Proteomes" id="UP001602245">
    <property type="component" value="Unassembled WGS sequence"/>
</dbReference>
<accession>A0ABW6WFT1</accession>
<comment type="caution">
    <text evidence="1">The sequence shown here is derived from an EMBL/GenBank/DDBJ whole genome shotgun (WGS) entry which is preliminary data.</text>
</comment>
<dbReference type="SUPFAM" id="SSF52467">
    <property type="entry name" value="DHS-like NAD/FAD-binding domain"/>
    <property type="match status" value="1"/>
</dbReference>
<sequence>MDTIDSFGFEQVARWLADGKVIPFLGAGASRVGVEADPLPDGRGLAFELQKRMARPYPGDQADNLAKVAQYYEEWAWDRPALYEYLHERFYETQLHAEPGRVARMLAAMPPATRCRFIVTTNYDVHVETAFARAGRPLCVIIQNMRDPEHGPARLNVVYPDGTSGFAQAKTFRLQNPKFPDGTTFLFKMHGSAHQAPGAQGDDLIITENDYVDFLVNTGGPVSPLFPPAALLAHFRTSRFLFLGYSLTDWNFRAFLRLLVLQNAISKMDQYRHLAIQLKPDALDVQLWQKRNITVYDGDLVKFCDRLAAEWEPEDPT</sequence>
<evidence type="ECO:0000313" key="1">
    <source>
        <dbReference type="EMBL" id="MFF5292149.1"/>
    </source>
</evidence>
<proteinExistence type="predicted"/>
<keyword evidence="2" id="KW-1185">Reference proteome</keyword>
<dbReference type="EMBL" id="JBIAZU010000004">
    <property type="protein sequence ID" value="MFF5292149.1"/>
    <property type="molecule type" value="Genomic_DNA"/>
</dbReference>
<organism evidence="1 2">
    <name type="scientific">Paractinoplanes globisporus</name>
    <dbReference type="NCBI Taxonomy" id="113565"/>
    <lineage>
        <taxon>Bacteria</taxon>
        <taxon>Bacillati</taxon>
        <taxon>Actinomycetota</taxon>
        <taxon>Actinomycetes</taxon>
        <taxon>Micromonosporales</taxon>
        <taxon>Micromonosporaceae</taxon>
        <taxon>Paractinoplanes</taxon>
    </lineage>
</organism>
<name>A0ABW6WFT1_9ACTN</name>
<dbReference type="InterPro" id="IPR029035">
    <property type="entry name" value="DHS-like_NAD/FAD-binding_dom"/>
</dbReference>